<sequence>MENTNQPAAAKQHLTGRQWIERISFSFGNLGHSAFYGALSTYFIIYVTSGMFADLPKAIASKLIGLITGLVVIIRLAEVVIDPILGNVVDNTNTRWGKFKPWQVIGGVTSSILLVILFTGIFGLAKVNWLLFAVVFVILFVALDIFYSLCDVSYWGMVPAISEDSKERGIFTALGSFTGSIGWNGLTMIVVPVTTFFTFLATGKHEQGPQGWLAFAIIIAIVAILSALAVAFGTTEKQNVIRDAAKEKTSIKDVFLGIIHNDQILWTSLAYLMYSIAYVSTNGVLYYLFKFVIGRPNEFWIAGLVATIIGFCTAPLYPIFNKFIPRKMLFTIGQISMILSYILLIAARTNLVMVIIGLILFNFTFAQLVTVLTLTDSIEYGQLKNGNRNEAVTLTIRPMIDKISGALSNGIVGSIALVAGMTGSATAKDMTSTNIHTFELFAFYAPLACAILALLIFTFKVKITEKMHAEIVDELQAKLAKGDIAVAPEDATPVTTTEATTILAPADGELEALTAIPDELNGFPGKGFAIKPSSNQLFAPFDGTVKFTFSTRHALGIISDSGVEMIIHVGIDTVNLLGEGFVTHYEDGQKIKANDLLMTFDPERIHQADLDDTVVVFFTQPARVQNMTALTNGPIQHGQPVTEVTLTTQK</sequence>
<comment type="similarity">
    <text evidence="2">In the N-terminal section; belongs to the sodium:galactoside symporter (TC 2.A.2) family.</text>
</comment>
<dbReference type="PROSITE" id="PS51093">
    <property type="entry name" value="PTS_EIIA_TYPE_1"/>
    <property type="match status" value="1"/>
</dbReference>
<feature type="transmembrane region" description="Helical" evidence="10">
    <location>
        <begin position="129"/>
        <end position="149"/>
    </location>
</feature>
<keyword evidence="13" id="KW-1185">Reference proteome</keyword>
<feature type="transmembrane region" description="Helical" evidence="10">
    <location>
        <begin position="102"/>
        <end position="123"/>
    </location>
</feature>
<evidence type="ECO:0000256" key="4">
    <source>
        <dbReference type="ARBA" id="ARBA00022553"/>
    </source>
</evidence>
<dbReference type="EMBL" id="JBHSSI010000004">
    <property type="protein sequence ID" value="MFC6259439.1"/>
    <property type="molecule type" value="Genomic_DNA"/>
</dbReference>
<feature type="transmembrane region" description="Helical" evidence="10">
    <location>
        <begin position="34"/>
        <end position="53"/>
    </location>
</feature>
<dbReference type="InterPro" id="IPR050890">
    <property type="entry name" value="PTS_EIIA_component"/>
</dbReference>
<evidence type="ECO:0000256" key="8">
    <source>
        <dbReference type="ARBA" id="ARBA00022777"/>
    </source>
</evidence>
<keyword evidence="6" id="KW-0808">Transferase</keyword>
<dbReference type="SUPFAM" id="SSF103473">
    <property type="entry name" value="MFS general substrate transporter"/>
    <property type="match status" value="1"/>
</dbReference>
<keyword evidence="10" id="KW-0472">Membrane</keyword>
<keyword evidence="10" id="KW-0812">Transmembrane</keyword>
<name>A0ABW1TCW3_9LACO</name>
<dbReference type="SUPFAM" id="SSF51261">
    <property type="entry name" value="Duplicated hybrid motif"/>
    <property type="match status" value="1"/>
</dbReference>
<evidence type="ECO:0000256" key="5">
    <source>
        <dbReference type="ARBA" id="ARBA00022597"/>
    </source>
</evidence>
<organism evidence="12 13">
    <name type="scientific">Levilactobacillus fujinensis</name>
    <dbReference type="NCBI Taxonomy" id="2486024"/>
    <lineage>
        <taxon>Bacteria</taxon>
        <taxon>Bacillati</taxon>
        <taxon>Bacillota</taxon>
        <taxon>Bacilli</taxon>
        <taxon>Lactobacillales</taxon>
        <taxon>Lactobacillaceae</taxon>
        <taxon>Levilactobacillus</taxon>
    </lineage>
</organism>
<comment type="caution">
    <text evidence="12">The sequence shown here is derived from an EMBL/GenBank/DDBJ whole genome shotgun (WGS) entry which is preliminary data.</text>
</comment>
<dbReference type="NCBIfam" id="TIGR00830">
    <property type="entry name" value="PTBA"/>
    <property type="match status" value="1"/>
</dbReference>
<dbReference type="PROSITE" id="PS00872">
    <property type="entry name" value="NA_GALACTOSIDE_SYMP"/>
    <property type="match status" value="1"/>
</dbReference>
<feature type="transmembrane region" description="Helical" evidence="10">
    <location>
        <begin position="403"/>
        <end position="421"/>
    </location>
</feature>
<feature type="domain" description="PTS EIIA type-1" evidence="11">
    <location>
        <begin position="518"/>
        <end position="620"/>
    </location>
</feature>
<comment type="subcellular location">
    <subcellularLocation>
        <location evidence="1">Cytoplasm</location>
    </subcellularLocation>
</comment>
<evidence type="ECO:0000313" key="12">
    <source>
        <dbReference type="EMBL" id="MFC6259439.1"/>
    </source>
</evidence>
<keyword evidence="5" id="KW-0762">Sugar transport</keyword>
<feature type="transmembrane region" description="Helical" evidence="10">
    <location>
        <begin position="170"/>
        <end position="200"/>
    </location>
</feature>
<evidence type="ECO:0000256" key="9">
    <source>
        <dbReference type="ARBA" id="ARBA00022847"/>
    </source>
</evidence>
<keyword evidence="3" id="KW-0813">Transport</keyword>
<keyword evidence="4" id="KW-0597">Phosphoprotein</keyword>
<dbReference type="Pfam" id="PF13347">
    <property type="entry name" value="MFS_2"/>
    <property type="match status" value="1"/>
</dbReference>
<dbReference type="InterPro" id="IPR011055">
    <property type="entry name" value="Dup_hybrid_motif"/>
</dbReference>
<feature type="transmembrane region" description="Helical" evidence="10">
    <location>
        <begin position="212"/>
        <end position="233"/>
    </location>
</feature>
<protein>
    <submittedName>
        <fullName evidence="12">Glycoside-pentoside-hexuronide (GPH):cation symporter</fullName>
    </submittedName>
</protein>
<reference evidence="13" key="1">
    <citation type="journal article" date="2019" name="Int. J. Syst. Evol. Microbiol.">
        <title>The Global Catalogue of Microorganisms (GCM) 10K type strain sequencing project: providing services to taxonomists for standard genome sequencing and annotation.</title>
        <authorList>
            <consortium name="The Broad Institute Genomics Platform"/>
            <consortium name="The Broad Institute Genome Sequencing Center for Infectious Disease"/>
            <person name="Wu L."/>
            <person name="Ma J."/>
        </authorList>
    </citation>
    <scope>NUCLEOTIDE SEQUENCE [LARGE SCALE GENOMIC DNA]</scope>
    <source>
        <strain evidence="13">CCM 8908</strain>
    </source>
</reference>
<evidence type="ECO:0000256" key="7">
    <source>
        <dbReference type="ARBA" id="ARBA00022683"/>
    </source>
</evidence>
<dbReference type="PANTHER" id="PTHR45008">
    <property type="entry name" value="PTS SYSTEM GLUCOSE-SPECIFIC EIIA COMPONENT"/>
    <property type="match status" value="1"/>
</dbReference>
<dbReference type="CDD" id="cd17332">
    <property type="entry name" value="MFS_MelB_like"/>
    <property type="match status" value="1"/>
</dbReference>
<feature type="transmembrane region" description="Helical" evidence="10">
    <location>
        <begin position="329"/>
        <end position="347"/>
    </location>
</feature>
<evidence type="ECO:0000256" key="10">
    <source>
        <dbReference type="SAM" id="Phobius"/>
    </source>
</evidence>
<gene>
    <name evidence="12" type="ORF">ACFP1C_00610</name>
</gene>
<keyword evidence="8" id="KW-0418">Kinase</keyword>
<dbReference type="PROSITE" id="PS00371">
    <property type="entry name" value="PTS_EIIA_TYPE_1_HIS"/>
    <property type="match status" value="1"/>
</dbReference>
<feature type="transmembrane region" description="Helical" evidence="10">
    <location>
        <begin position="353"/>
        <end position="374"/>
    </location>
</feature>
<dbReference type="NCBIfam" id="TIGR00792">
    <property type="entry name" value="gph"/>
    <property type="match status" value="1"/>
</dbReference>
<dbReference type="PANTHER" id="PTHR45008:SF1">
    <property type="entry name" value="PTS SYSTEM GLUCOSE-SPECIFIC EIIA COMPONENT"/>
    <property type="match status" value="1"/>
</dbReference>
<dbReference type="RefSeq" id="WP_125686756.1">
    <property type="nucleotide sequence ID" value="NZ_JBHSSI010000004.1"/>
</dbReference>
<dbReference type="InterPro" id="IPR036259">
    <property type="entry name" value="MFS_trans_sf"/>
</dbReference>
<evidence type="ECO:0000259" key="11">
    <source>
        <dbReference type="PROSITE" id="PS51093"/>
    </source>
</evidence>
<keyword evidence="7" id="KW-0598">Phosphotransferase system</keyword>
<feature type="transmembrane region" description="Helical" evidence="10">
    <location>
        <begin position="59"/>
        <end position="81"/>
    </location>
</feature>
<feature type="transmembrane region" description="Helical" evidence="10">
    <location>
        <begin position="254"/>
        <end position="279"/>
    </location>
</feature>
<evidence type="ECO:0000256" key="3">
    <source>
        <dbReference type="ARBA" id="ARBA00022448"/>
    </source>
</evidence>
<dbReference type="Pfam" id="PF00358">
    <property type="entry name" value="PTS_EIIA_1"/>
    <property type="match status" value="1"/>
</dbReference>
<dbReference type="InterPro" id="IPR018043">
    <property type="entry name" value="Na/Gal_symport_CS"/>
</dbReference>
<evidence type="ECO:0000313" key="13">
    <source>
        <dbReference type="Proteomes" id="UP001596283"/>
    </source>
</evidence>
<feature type="transmembrane region" description="Helical" evidence="10">
    <location>
        <begin position="441"/>
        <end position="459"/>
    </location>
</feature>
<keyword evidence="10" id="KW-1133">Transmembrane helix</keyword>
<evidence type="ECO:0000256" key="1">
    <source>
        <dbReference type="ARBA" id="ARBA00004496"/>
    </source>
</evidence>
<evidence type="ECO:0000256" key="6">
    <source>
        <dbReference type="ARBA" id="ARBA00022679"/>
    </source>
</evidence>
<accession>A0ABW1TCW3</accession>
<feature type="transmembrane region" description="Helical" evidence="10">
    <location>
        <begin position="299"/>
        <end position="317"/>
    </location>
</feature>
<dbReference type="InterPro" id="IPR001927">
    <property type="entry name" value="Na/Gal_symport"/>
</dbReference>
<keyword evidence="9" id="KW-0769">Symport</keyword>
<dbReference type="Gene3D" id="1.20.1250.20">
    <property type="entry name" value="MFS general substrate transporter like domains"/>
    <property type="match status" value="1"/>
</dbReference>
<dbReference type="Gene3D" id="2.70.70.10">
    <property type="entry name" value="Glucose Permease (Domain IIA)"/>
    <property type="match status" value="1"/>
</dbReference>
<proteinExistence type="inferred from homology"/>
<evidence type="ECO:0000256" key="2">
    <source>
        <dbReference type="ARBA" id="ARBA00007724"/>
    </source>
</evidence>
<dbReference type="Proteomes" id="UP001596283">
    <property type="component" value="Unassembled WGS sequence"/>
</dbReference>
<dbReference type="InterPro" id="IPR001127">
    <property type="entry name" value="PTS_EIIA_1_perm"/>
</dbReference>